<proteinExistence type="predicted"/>
<feature type="region of interest" description="Disordered" evidence="1">
    <location>
        <begin position="182"/>
        <end position="203"/>
    </location>
</feature>
<feature type="compositionally biased region" description="Polar residues" evidence="1">
    <location>
        <begin position="193"/>
        <end position="203"/>
    </location>
</feature>
<evidence type="ECO:0000313" key="2">
    <source>
        <dbReference type="EnsemblProtists" id="HpaP806310"/>
    </source>
</evidence>
<keyword evidence="3" id="KW-1185">Reference proteome</keyword>
<dbReference type="InParanoid" id="M4BIT3"/>
<protein>
    <submittedName>
        <fullName evidence="2">Uncharacterized protein</fullName>
    </submittedName>
</protein>
<dbReference type="AlphaFoldDB" id="M4BIT3"/>
<evidence type="ECO:0000256" key="1">
    <source>
        <dbReference type="SAM" id="MobiDB-lite"/>
    </source>
</evidence>
<dbReference type="Proteomes" id="UP000011713">
    <property type="component" value="Unassembled WGS sequence"/>
</dbReference>
<reference evidence="3" key="1">
    <citation type="journal article" date="2010" name="Science">
        <title>Signatures of adaptation to obligate biotrophy in the Hyaloperonospora arabidopsidis genome.</title>
        <authorList>
            <person name="Baxter L."/>
            <person name="Tripathy S."/>
            <person name="Ishaque N."/>
            <person name="Boot N."/>
            <person name="Cabral A."/>
            <person name="Kemen E."/>
            <person name="Thines M."/>
            <person name="Ah-Fong A."/>
            <person name="Anderson R."/>
            <person name="Badejoko W."/>
            <person name="Bittner-Eddy P."/>
            <person name="Boore J.L."/>
            <person name="Chibucos M.C."/>
            <person name="Coates M."/>
            <person name="Dehal P."/>
            <person name="Delehaunty K."/>
            <person name="Dong S."/>
            <person name="Downton P."/>
            <person name="Dumas B."/>
            <person name="Fabro G."/>
            <person name="Fronick C."/>
            <person name="Fuerstenberg S.I."/>
            <person name="Fulton L."/>
            <person name="Gaulin E."/>
            <person name="Govers F."/>
            <person name="Hughes L."/>
            <person name="Humphray S."/>
            <person name="Jiang R.H."/>
            <person name="Judelson H."/>
            <person name="Kamoun S."/>
            <person name="Kyung K."/>
            <person name="Meijer H."/>
            <person name="Minx P."/>
            <person name="Morris P."/>
            <person name="Nelson J."/>
            <person name="Phuntumart V."/>
            <person name="Qutob D."/>
            <person name="Rehmany A."/>
            <person name="Rougon-Cardoso A."/>
            <person name="Ryden P."/>
            <person name="Torto-Alalibo T."/>
            <person name="Studholme D."/>
            <person name="Wang Y."/>
            <person name="Win J."/>
            <person name="Wood J."/>
            <person name="Clifton S.W."/>
            <person name="Rogers J."/>
            <person name="Van den Ackerveken G."/>
            <person name="Jones J.D."/>
            <person name="McDowell J.M."/>
            <person name="Beynon J."/>
            <person name="Tyler B.M."/>
        </authorList>
    </citation>
    <scope>NUCLEOTIDE SEQUENCE [LARGE SCALE GENOMIC DNA]</scope>
    <source>
        <strain evidence="3">Emoy2</strain>
    </source>
</reference>
<dbReference type="VEuPathDB" id="FungiDB:HpaG806310"/>
<accession>M4BIT3</accession>
<organism evidence="2 3">
    <name type="scientific">Hyaloperonospora arabidopsidis (strain Emoy2)</name>
    <name type="common">Downy mildew agent</name>
    <name type="synonym">Peronospora arabidopsidis</name>
    <dbReference type="NCBI Taxonomy" id="559515"/>
    <lineage>
        <taxon>Eukaryota</taxon>
        <taxon>Sar</taxon>
        <taxon>Stramenopiles</taxon>
        <taxon>Oomycota</taxon>
        <taxon>Peronosporomycetes</taxon>
        <taxon>Peronosporales</taxon>
        <taxon>Peronosporaceae</taxon>
        <taxon>Hyaloperonospora</taxon>
    </lineage>
</organism>
<dbReference type="EnsemblProtists" id="HpaT806310">
    <property type="protein sequence ID" value="HpaP806310"/>
    <property type="gene ID" value="HpaG806310"/>
</dbReference>
<reference evidence="2" key="2">
    <citation type="submission" date="2015-06" db="UniProtKB">
        <authorList>
            <consortium name="EnsemblProtists"/>
        </authorList>
    </citation>
    <scope>IDENTIFICATION</scope>
    <source>
        <strain evidence="2">Emoy2</strain>
    </source>
</reference>
<dbReference type="EMBL" id="JH598301">
    <property type="status" value="NOT_ANNOTATED_CDS"/>
    <property type="molecule type" value="Genomic_DNA"/>
</dbReference>
<evidence type="ECO:0000313" key="3">
    <source>
        <dbReference type="Proteomes" id="UP000011713"/>
    </source>
</evidence>
<name>M4BIT3_HYAAE</name>
<sequence length="203" mass="22238">MLLPVKRVLTDRGGEFVNNDMYGGMHTQTHDTLLVRMDPIHVLDITATGFSASVSDEASICLTTEVQEMGMENAEDATVTEDVELDVDAVQADAEDANLDDDVELDAVTEVNAGQKLSTLEHDTTEGILDEDTLQTTKVADGLSALSMEGRQFDQDTGRYYPESLIGYDGSNADSENEFMTGEQHAKEDADSETTMLSTMKWR</sequence>
<dbReference type="HOGENOM" id="CLU_1351154_0_0_1"/>